<dbReference type="Pfam" id="PF12802">
    <property type="entry name" value="MarR_2"/>
    <property type="match status" value="1"/>
</dbReference>
<dbReference type="EMBL" id="LLVT01000001">
    <property type="protein sequence ID" value="KSW13238.1"/>
    <property type="molecule type" value="Genomic_DNA"/>
</dbReference>
<dbReference type="InterPro" id="IPR043129">
    <property type="entry name" value="ATPase_NBD"/>
</dbReference>
<evidence type="ECO:0000313" key="4">
    <source>
        <dbReference type="EMBL" id="KSW13238.1"/>
    </source>
</evidence>
<comment type="caution">
    <text evidence="4">The sequence shown here is derived from an EMBL/GenBank/DDBJ whole genome shotgun (WGS) entry which is preliminary data.</text>
</comment>
<dbReference type="Proteomes" id="UP000054686">
    <property type="component" value="Unassembled WGS sequence"/>
</dbReference>
<sequence>MPTRSDSANDAGRICRGPVASPRPSERGMGAQNRGVKSENVRASNMSTVLRNILASPGEVTRAGLSQRTGMTRATISRLVDDLVGAGLVRELEPGDGGGRGRPANRLTPAEGSAVALGIEVDVASLDVMLVDLAGRELGHRRIERDFADSAPEETMALAAQEAHTLLEETLPDGALFLGTGVGLPGLVSPTRLALAPNLGWRDIPHDQLLAALAELNPVVVANEADLAAYAVAYTRPGVAGGPSTFVYVSGEVGVGAGVIVDHRPMSGARAWSGEIGHMCADPNGPLCRCGARGCLEAYLGVRALAEHVGAPAGSGPRGILRCAGLVDEAGAKTSESLAGGEEQERARTVLTEAGAALGRVLSGVINAMDIPHVVLGGAVAELSGALLDPAREEIETRTLQAPWSSPIVEVLPDSASLTVRGAAFRVLDSLVDDPAAFLS</sequence>
<feature type="region of interest" description="Disordered" evidence="2">
    <location>
        <begin position="1"/>
        <end position="37"/>
    </location>
</feature>
<protein>
    <submittedName>
        <fullName evidence="4">MarR family transcriptional regulator</fullName>
    </submittedName>
</protein>
<dbReference type="InterPro" id="IPR000600">
    <property type="entry name" value="ROK"/>
</dbReference>
<dbReference type="Pfam" id="PF00480">
    <property type="entry name" value="ROK"/>
    <property type="match status" value="1"/>
</dbReference>
<dbReference type="InterPro" id="IPR036388">
    <property type="entry name" value="WH-like_DNA-bd_sf"/>
</dbReference>
<dbReference type="Gene3D" id="1.10.10.10">
    <property type="entry name" value="Winged helix-like DNA-binding domain superfamily/Winged helix DNA-binding domain"/>
    <property type="match status" value="1"/>
</dbReference>
<evidence type="ECO:0000313" key="5">
    <source>
        <dbReference type="Proteomes" id="UP000054686"/>
    </source>
</evidence>
<dbReference type="RefSeq" id="WP_060566020.1">
    <property type="nucleotide sequence ID" value="NZ_CP040006.1"/>
</dbReference>
<dbReference type="GO" id="GO:0003700">
    <property type="term" value="F:DNA-binding transcription factor activity"/>
    <property type="evidence" value="ECO:0007669"/>
    <property type="project" value="InterPro"/>
</dbReference>
<dbReference type="InterPro" id="IPR000835">
    <property type="entry name" value="HTH_MarR-typ"/>
</dbReference>
<comment type="similarity">
    <text evidence="1">Belongs to the ROK (NagC/XylR) family.</text>
</comment>
<dbReference type="SUPFAM" id="SSF53067">
    <property type="entry name" value="Actin-like ATPase domain"/>
    <property type="match status" value="1"/>
</dbReference>
<name>A0A0V8RYS5_9ACTO</name>
<reference evidence="4 5" key="1">
    <citation type="submission" date="2015-10" db="EMBL/GenBank/DDBJ databases">
        <title>Draft Genome of Actinomyces odontolyticus subsp. actinosynbacter strain XH001.</title>
        <authorList>
            <person name="Mclean J.S."/>
            <person name="He X."/>
        </authorList>
    </citation>
    <scope>NUCLEOTIDE SEQUENCE [LARGE SCALE GENOMIC DNA]</scope>
    <source>
        <strain evidence="4 5">XH001</strain>
    </source>
</reference>
<evidence type="ECO:0000256" key="2">
    <source>
        <dbReference type="SAM" id="MobiDB-lite"/>
    </source>
</evidence>
<dbReference type="SUPFAM" id="SSF46785">
    <property type="entry name" value="Winged helix' DNA-binding domain"/>
    <property type="match status" value="1"/>
</dbReference>
<accession>A0A0V8RYS5</accession>
<dbReference type="InterPro" id="IPR036390">
    <property type="entry name" value="WH_DNA-bd_sf"/>
</dbReference>
<dbReference type="OrthoDB" id="3225083at2"/>
<evidence type="ECO:0000256" key="1">
    <source>
        <dbReference type="ARBA" id="ARBA00006479"/>
    </source>
</evidence>
<organism evidence="4 5">
    <name type="scientific">Schaalia odontolytica</name>
    <dbReference type="NCBI Taxonomy" id="1660"/>
    <lineage>
        <taxon>Bacteria</taxon>
        <taxon>Bacillati</taxon>
        <taxon>Actinomycetota</taxon>
        <taxon>Actinomycetes</taxon>
        <taxon>Actinomycetales</taxon>
        <taxon>Actinomycetaceae</taxon>
        <taxon>Schaalia</taxon>
    </lineage>
</organism>
<dbReference type="PANTHER" id="PTHR18964">
    <property type="entry name" value="ROK (REPRESSOR, ORF, KINASE) FAMILY"/>
    <property type="match status" value="1"/>
</dbReference>
<dbReference type="PANTHER" id="PTHR18964:SF149">
    <property type="entry name" value="BIFUNCTIONAL UDP-N-ACETYLGLUCOSAMINE 2-EPIMERASE_N-ACETYLMANNOSAMINE KINASE"/>
    <property type="match status" value="1"/>
</dbReference>
<dbReference type="Gene3D" id="3.30.420.40">
    <property type="match status" value="2"/>
</dbReference>
<proteinExistence type="inferred from homology"/>
<dbReference type="AlphaFoldDB" id="A0A0V8RYS5"/>
<evidence type="ECO:0000259" key="3">
    <source>
        <dbReference type="Pfam" id="PF12802"/>
    </source>
</evidence>
<feature type="domain" description="HTH marR-type" evidence="3">
    <location>
        <begin position="48"/>
        <end position="97"/>
    </location>
</feature>
<gene>
    <name evidence="4" type="ORF">APY09_02465</name>
</gene>